<gene>
    <name evidence="1" type="ORF">FHS03_000045</name>
</gene>
<dbReference type="RefSeq" id="WP_183439043.1">
    <property type="nucleotide sequence ID" value="NZ_JACHXD010000001.1"/>
</dbReference>
<name>A0A7W5B5W5_9BURK</name>
<sequence>MVNHAEEIRWHYPRKALADAYLETLRAGLISSLVLFAPRRKGKTEFLLEDLFPAAEAQGYLTVYCSMWQNRSDPLAALLLALSQAAKPKTFGAKLQNKLLKPFKKANLELDLGPVGKLKAEAEFHAKGDASQAQLQRLPELIDAVVAESKGKVLIAFDEIQHLAKPEFTELVAALRTTLDVRKRSVKTVFTGSSRNRLQLMFSQIKAPLFQFSQSTDFPDLDSGFVEFMSASFQQATGRTLDPAQANAAFDALSHTPGLFHDAVERLMKMGGTDILGVAQRVLADSREASGYAERLMEMRPLDRGVIRAIVARQPLYIEETRRQLAQAVGIEGEPLTARQVQVAVERLLTEQIIYQAARGVYEIEDHQLAEWLLAAPEFLSGEDGV</sequence>
<dbReference type="Proteomes" id="UP000541535">
    <property type="component" value="Unassembled WGS sequence"/>
</dbReference>
<evidence type="ECO:0000313" key="1">
    <source>
        <dbReference type="EMBL" id="MBB3117026.1"/>
    </source>
</evidence>
<evidence type="ECO:0000313" key="2">
    <source>
        <dbReference type="Proteomes" id="UP000541535"/>
    </source>
</evidence>
<keyword evidence="2" id="KW-1185">Reference proteome</keyword>
<protein>
    <recommendedName>
        <fullName evidence="3">AAA family ATPase</fullName>
    </recommendedName>
</protein>
<dbReference type="PANTHER" id="PTHR34301:SF8">
    <property type="entry name" value="ATPASE DOMAIN-CONTAINING PROTEIN"/>
    <property type="match status" value="1"/>
</dbReference>
<dbReference type="PANTHER" id="PTHR34301">
    <property type="entry name" value="DNA-BINDING PROTEIN-RELATED"/>
    <property type="match status" value="1"/>
</dbReference>
<evidence type="ECO:0008006" key="3">
    <source>
        <dbReference type="Google" id="ProtNLM"/>
    </source>
</evidence>
<dbReference type="SUPFAM" id="SSF52540">
    <property type="entry name" value="P-loop containing nucleoside triphosphate hydrolases"/>
    <property type="match status" value="1"/>
</dbReference>
<dbReference type="EMBL" id="JACHXD010000001">
    <property type="protein sequence ID" value="MBB3117026.1"/>
    <property type="molecule type" value="Genomic_DNA"/>
</dbReference>
<accession>A0A7W5B5W5</accession>
<dbReference type="AlphaFoldDB" id="A0A7W5B5W5"/>
<dbReference type="Gene3D" id="3.40.50.300">
    <property type="entry name" value="P-loop containing nucleotide triphosphate hydrolases"/>
    <property type="match status" value="1"/>
</dbReference>
<reference evidence="1 2" key="1">
    <citation type="submission" date="2020-08" db="EMBL/GenBank/DDBJ databases">
        <title>Genomic Encyclopedia of Type Strains, Phase III (KMG-III): the genomes of soil and plant-associated and newly described type strains.</title>
        <authorList>
            <person name="Whitman W."/>
        </authorList>
    </citation>
    <scope>NUCLEOTIDE SEQUENCE [LARGE SCALE GENOMIC DNA]</scope>
    <source>
        <strain evidence="1 2">CECT 8897</strain>
    </source>
</reference>
<organism evidence="1 2">
    <name type="scientific">Pseudoduganella violacea</name>
    <dbReference type="NCBI Taxonomy" id="1715466"/>
    <lineage>
        <taxon>Bacteria</taxon>
        <taxon>Pseudomonadati</taxon>
        <taxon>Pseudomonadota</taxon>
        <taxon>Betaproteobacteria</taxon>
        <taxon>Burkholderiales</taxon>
        <taxon>Oxalobacteraceae</taxon>
        <taxon>Telluria group</taxon>
        <taxon>Pseudoduganella</taxon>
    </lineage>
</organism>
<dbReference type="InterPro" id="IPR027417">
    <property type="entry name" value="P-loop_NTPase"/>
</dbReference>
<comment type="caution">
    <text evidence="1">The sequence shown here is derived from an EMBL/GenBank/DDBJ whole genome shotgun (WGS) entry which is preliminary data.</text>
</comment>
<proteinExistence type="predicted"/>